<name>A0A5M6IZR6_9PROT</name>
<dbReference type="OrthoDB" id="7283651at2"/>
<dbReference type="EMBL" id="VWPK01000006">
    <property type="protein sequence ID" value="KAA5613469.1"/>
    <property type="molecule type" value="Genomic_DNA"/>
</dbReference>
<protein>
    <submittedName>
        <fullName evidence="1">Uncharacterized protein</fullName>
    </submittedName>
</protein>
<reference evidence="1 2" key="1">
    <citation type="submission" date="2019-09" db="EMBL/GenBank/DDBJ databases">
        <title>Genome sequence of Rhodovastum atsumiense, a diverse member of the Acetobacteraceae family of non-sulfur purple photosynthetic bacteria.</title>
        <authorList>
            <person name="Meyer T."/>
            <person name="Kyndt J."/>
        </authorList>
    </citation>
    <scope>NUCLEOTIDE SEQUENCE [LARGE SCALE GENOMIC DNA]</scope>
    <source>
        <strain evidence="1 2">DSM 21279</strain>
    </source>
</reference>
<comment type="caution">
    <text evidence="1">The sequence shown here is derived from an EMBL/GenBank/DDBJ whole genome shotgun (WGS) entry which is preliminary data.</text>
</comment>
<evidence type="ECO:0000313" key="2">
    <source>
        <dbReference type="Proteomes" id="UP000325255"/>
    </source>
</evidence>
<keyword evidence="2" id="KW-1185">Reference proteome</keyword>
<proteinExistence type="predicted"/>
<evidence type="ECO:0000313" key="1">
    <source>
        <dbReference type="EMBL" id="KAA5613469.1"/>
    </source>
</evidence>
<dbReference type="Proteomes" id="UP000325255">
    <property type="component" value="Unassembled WGS sequence"/>
</dbReference>
<gene>
    <name evidence="1" type="ORF">F1189_05275</name>
</gene>
<organism evidence="1 2">
    <name type="scientific">Rhodovastum atsumiense</name>
    <dbReference type="NCBI Taxonomy" id="504468"/>
    <lineage>
        <taxon>Bacteria</taxon>
        <taxon>Pseudomonadati</taxon>
        <taxon>Pseudomonadota</taxon>
        <taxon>Alphaproteobacteria</taxon>
        <taxon>Acetobacterales</taxon>
        <taxon>Acetobacteraceae</taxon>
        <taxon>Rhodovastum</taxon>
    </lineage>
</organism>
<sequence>MASLMEVETALAGLVAAACALAADPVVRCFPGFPAAAGLDADLRAGIVNVGVKAREGVGRAVPVSLAGEQVLRLGEPTLTAVVEERRVTFGGSVTPGWPVLLILDGVVHAYAPVAADTPESVAAALARLVAEVCPGVAAAGCVLDLPGTGVLAVRCVGAGTLALPLLRQLQGFCATIYAPTPALRDRVGLVARLALARSPRLALPDGTTGLLRVGGEADTDRGQAALAYERRLLVQVEYDSVEIRQAWRIGAIGGVLTAPGGSVRWGCTGAASAVLTDAAGAVLVDAGGDLVGTP</sequence>
<dbReference type="RefSeq" id="WP_150039580.1">
    <property type="nucleotide sequence ID" value="NZ_OW485601.1"/>
</dbReference>
<dbReference type="AlphaFoldDB" id="A0A5M6IZR6"/>
<accession>A0A5M6IZR6</accession>